<proteinExistence type="inferred from homology"/>
<feature type="domain" description="Large ribosomal subunit protein uL6 alpha-beta" evidence="4">
    <location>
        <begin position="11"/>
        <end position="82"/>
    </location>
</feature>
<evidence type="ECO:0000313" key="5">
    <source>
        <dbReference type="EMBL" id="SVC52608.1"/>
    </source>
</evidence>
<organism evidence="5">
    <name type="scientific">marine metagenome</name>
    <dbReference type="NCBI Taxonomy" id="408172"/>
    <lineage>
        <taxon>unclassified sequences</taxon>
        <taxon>metagenomes</taxon>
        <taxon>ecological metagenomes</taxon>
    </lineage>
</organism>
<sequence length="191" mass="20411">MSRVAKNPISVPSNVEINLIGNSIEVSGSKGKMEFLIPDSVVANFADDVITITYDESFPESTSLAGTTRSLINNMVIGVSEGFQKTLLLVGVGYRAKASGKKLELTLGFSHPVHYELPEEVEVETPSQTELVLKSFDKQILGQVAAEIRAFRPPEPYKGKGVKYADETIRRKEAKKAAVGIGVGTGTGAGA</sequence>
<dbReference type="InterPro" id="IPR036789">
    <property type="entry name" value="Ribosomal_uL6-like_a/b-dom_sf"/>
</dbReference>
<dbReference type="InterPro" id="IPR002358">
    <property type="entry name" value="Ribosomal_uL6_CS"/>
</dbReference>
<dbReference type="PANTHER" id="PTHR11655">
    <property type="entry name" value="60S/50S RIBOSOMAL PROTEIN L6/L9"/>
    <property type="match status" value="1"/>
</dbReference>
<dbReference type="SUPFAM" id="SSF56053">
    <property type="entry name" value="Ribosomal protein L6"/>
    <property type="match status" value="2"/>
</dbReference>
<dbReference type="PANTHER" id="PTHR11655:SF14">
    <property type="entry name" value="LARGE RIBOSOMAL SUBUNIT PROTEIN UL6M"/>
    <property type="match status" value="1"/>
</dbReference>
<keyword evidence="3" id="KW-0687">Ribonucleoprotein</keyword>
<evidence type="ECO:0000256" key="1">
    <source>
        <dbReference type="ARBA" id="ARBA00009356"/>
    </source>
</evidence>
<evidence type="ECO:0000256" key="2">
    <source>
        <dbReference type="ARBA" id="ARBA00022980"/>
    </source>
</evidence>
<keyword evidence="2" id="KW-0689">Ribosomal protein</keyword>
<dbReference type="Pfam" id="PF00347">
    <property type="entry name" value="Ribosomal_L6"/>
    <property type="match status" value="2"/>
</dbReference>
<dbReference type="Gene3D" id="3.90.930.12">
    <property type="entry name" value="Ribosomal protein L6, alpha-beta domain"/>
    <property type="match status" value="2"/>
</dbReference>
<evidence type="ECO:0000259" key="4">
    <source>
        <dbReference type="Pfam" id="PF00347"/>
    </source>
</evidence>
<dbReference type="GO" id="GO:0003735">
    <property type="term" value="F:structural constituent of ribosome"/>
    <property type="evidence" value="ECO:0007669"/>
    <property type="project" value="InterPro"/>
</dbReference>
<name>A0A382MW84_9ZZZZ</name>
<dbReference type="PIRSF" id="PIRSF002162">
    <property type="entry name" value="Ribosomal_L6"/>
    <property type="match status" value="1"/>
</dbReference>
<comment type="similarity">
    <text evidence="1">Belongs to the universal ribosomal protein uL6 family.</text>
</comment>
<evidence type="ECO:0000256" key="3">
    <source>
        <dbReference type="ARBA" id="ARBA00023274"/>
    </source>
</evidence>
<dbReference type="PROSITE" id="PS00525">
    <property type="entry name" value="RIBOSOMAL_L6_1"/>
    <property type="match status" value="1"/>
</dbReference>
<accession>A0A382MW84</accession>
<reference evidence="5" key="1">
    <citation type="submission" date="2018-05" db="EMBL/GenBank/DDBJ databases">
        <authorList>
            <person name="Lanie J.A."/>
            <person name="Ng W.-L."/>
            <person name="Kazmierczak K.M."/>
            <person name="Andrzejewski T.M."/>
            <person name="Davidsen T.M."/>
            <person name="Wayne K.J."/>
            <person name="Tettelin H."/>
            <person name="Glass J.I."/>
            <person name="Rusch D."/>
            <person name="Podicherti R."/>
            <person name="Tsui H.-C.T."/>
            <person name="Winkler M.E."/>
        </authorList>
    </citation>
    <scope>NUCLEOTIDE SEQUENCE</scope>
</reference>
<dbReference type="GO" id="GO:0022625">
    <property type="term" value="C:cytosolic large ribosomal subunit"/>
    <property type="evidence" value="ECO:0007669"/>
    <property type="project" value="TreeGrafter"/>
</dbReference>
<dbReference type="GO" id="GO:0002181">
    <property type="term" value="P:cytoplasmic translation"/>
    <property type="evidence" value="ECO:0007669"/>
    <property type="project" value="TreeGrafter"/>
</dbReference>
<protein>
    <recommendedName>
        <fullName evidence="4">Large ribosomal subunit protein uL6 alpha-beta domain-containing protein</fullName>
    </recommendedName>
</protein>
<dbReference type="EMBL" id="UINC01096044">
    <property type="protein sequence ID" value="SVC52608.1"/>
    <property type="molecule type" value="Genomic_DNA"/>
</dbReference>
<gene>
    <name evidence="5" type="ORF">METZ01_LOCUS305462</name>
</gene>
<feature type="domain" description="Large ribosomal subunit protein uL6 alpha-beta" evidence="4">
    <location>
        <begin position="90"/>
        <end position="164"/>
    </location>
</feature>
<dbReference type="FunFam" id="3.90.930.12:FF:000001">
    <property type="entry name" value="50S ribosomal protein L6"/>
    <property type="match status" value="1"/>
</dbReference>
<dbReference type="GO" id="GO:0019843">
    <property type="term" value="F:rRNA binding"/>
    <property type="evidence" value="ECO:0007669"/>
    <property type="project" value="InterPro"/>
</dbReference>
<dbReference type="InterPro" id="IPR019906">
    <property type="entry name" value="Ribosomal_uL6_bac-type"/>
</dbReference>
<dbReference type="InterPro" id="IPR000702">
    <property type="entry name" value="Ribosomal_uL6-like"/>
</dbReference>
<dbReference type="HAMAP" id="MF_01365_B">
    <property type="entry name" value="Ribosomal_uL6_B"/>
    <property type="match status" value="1"/>
</dbReference>
<dbReference type="AlphaFoldDB" id="A0A382MW84"/>
<dbReference type="InterPro" id="IPR020040">
    <property type="entry name" value="Ribosomal_uL6_a/b-dom"/>
</dbReference>
<dbReference type="NCBIfam" id="TIGR03654">
    <property type="entry name" value="L6_bact"/>
    <property type="match status" value="1"/>
</dbReference>
<dbReference type="PRINTS" id="PR00059">
    <property type="entry name" value="RIBOSOMALL6"/>
</dbReference>